<evidence type="ECO:0000256" key="1">
    <source>
        <dbReference type="SAM" id="SignalP"/>
    </source>
</evidence>
<accession>A0A6N9HIU0</accession>
<organism evidence="2 3">
    <name type="scientific">Pseudoduganella guangdongensis</name>
    <dbReference type="NCBI Taxonomy" id="2692179"/>
    <lineage>
        <taxon>Bacteria</taxon>
        <taxon>Pseudomonadati</taxon>
        <taxon>Pseudomonadota</taxon>
        <taxon>Betaproteobacteria</taxon>
        <taxon>Burkholderiales</taxon>
        <taxon>Oxalobacteraceae</taxon>
        <taxon>Telluria group</taxon>
        <taxon>Pseudoduganella</taxon>
    </lineage>
</organism>
<feature type="chain" id="PRO_5026868789" description="DUF4398 domain-containing protein" evidence="1">
    <location>
        <begin position="21"/>
        <end position="222"/>
    </location>
</feature>
<gene>
    <name evidence="2" type="ORF">GTP41_13065</name>
</gene>
<protein>
    <recommendedName>
        <fullName evidence="4">DUF4398 domain-containing protein</fullName>
    </recommendedName>
</protein>
<reference evidence="2 3" key="1">
    <citation type="submission" date="2019-12" db="EMBL/GenBank/DDBJ databases">
        <title>Novel species isolated from a subtropical stream in China.</title>
        <authorList>
            <person name="Lu H."/>
        </authorList>
    </citation>
    <scope>NUCLEOTIDE SEQUENCE [LARGE SCALE GENOMIC DNA]</scope>
    <source>
        <strain evidence="2 3">DS3</strain>
    </source>
</reference>
<dbReference type="AlphaFoldDB" id="A0A6N9HIU0"/>
<comment type="caution">
    <text evidence="2">The sequence shown here is derived from an EMBL/GenBank/DDBJ whole genome shotgun (WGS) entry which is preliminary data.</text>
</comment>
<feature type="signal peptide" evidence="1">
    <location>
        <begin position="1"/>
        <end position="20"/>
    </location>
</feature>
<keyword evidence="1" id="KW-0732">Signal</keyword>
<dbReference type="Proteomes" id="UP000448575">
    <property type="component" value="Unassembled WGS sequence"/>
</dbReference>
<dbReference type="RefSeq" id="WP_161026010.1">
    <property type="nucleotide sequence ID" value="NZ_WWCJ01000008.1"/>
</dbReference>
<proteinExistence type="predicted"/>
<evidence type="ECO:0000313" key="3">
    <source>
        <dbReference type="Proteomes" id="UP000448575"/>
    </source>
</evidence>
<name>A0A6N9HIU0_9BURK</name>
<evidence type="ECO:0008006" key="4">
    <source>
        <dbReference type="Google" id="ProtNLM"/>
    </source>
</evidence>
<evidence type="ECO:0000313" key="2">
    <source>
        <dbReference type="EMBL" id="MYN03033.1"/>
    </source>
</evidence>
<keyword evidence="3" id="KW-1185">Reference proteome</keyword>
<dbReference type="PROSITE" id="PS51257">
    <property type="entry name" value="PROKAR_LIPOPROTEIN"/>
    <property type="match status" value="1"/>
</dbReference>
<sequence>MKTNHPAPIALAALLIAALAGCGSGPRVPDWQLNAASATERASSAYLEGRSAVAEHEFNIARKQVGSTGQPGQAIRVELLRCAVQVAALAYDDCPGLTPLQPDASAADLAYARYLAGSASAADAGQLPEAQRAVAAAADDRAAAAAAAAIADPLSRLVAAGALLRANRATPELITTAISTASSQGWRRPLLAWLQLQLQRAEQAGDQAEADRIRRRIALATP</sequence>
<dbReference type="EMBL" id="WWCJ01000008">
    <property type="protein sequence ID" value="MYN03033.1"/>
    <property type="molecule type" value="Genomic_DNA"/>
</dbReference>